<dbReference type="GO" id="GO:0008270">
    <property type="term" value="F:zinc ion binding"/>
    <property type="evidence" value="ECO:0007669"/>
    <property type="project" value="InterPro"/>
</dbReference>
<keyword evidence="9" id="KW-1185">Reference proteome</keyword>
<accession>A0A418XP91</accession>
<dbReference type="GO" id="GO:0004089">
    <property type="term" value="F:carbonate dehydratase activity"/>
    <property type="evidence" value="ECO:0007669"/>
    <property type="project" value="UniProtKB-EC"/>
</dbReference>
<dbReference type="OrthoDB" id="5327615at2"/>
<comment type="similarity">
    <text evidence="1">Belongs to the alpha-carbonic anhydrase family.</text>
</comment>
<evidence type="ECO:0000256" key="6">
    <source>
        <dbReference type="ARBA" id="ARBA00048348"/>
    </source>
</evidence>
<evidence type="ECO:0000256" key="3">
    <source>
        <dbReference type="ARBA" id="ARBA00022723"/>
    </source>
</evidence>
<dbReference type="InterPro" id="IPR001148">
    <property type="entry name" value="CA_dom"/>
</dbReference>
<protein>
    <recommendedName>
        <fullName evidence="2">carbonic anhydrase</fullName>
        <ecNumber evidence="2">4.2.1.1</ecNumber>
    </recommendedName>
</protein>
<name>A0A418XP91_9PSED</name>
<evidence type="ECO:0000259" key="7">
    <source>
        <dbReference type="PROSITE" id="PS51144"/>
    </source>
</evidence>
<keyword evidence="5" id="KW-0456">Lyase</keyword>
<dbReference type="InterPro" id="IPR023561">
    <property type="entry name" value="Carbonic_anhydrase_a-class"/>
</dbReference>
<dbReference type="CDD" id="cd03124">
    <property type="entry name" value="alpha_CA_prokaryotic_like"/>
    <property type="match status" value="1"/>
</dbReference>
<evidence type="ECO:0000313" key="9">
    <source>
        <dbReference type="Proteomes" id="UP000284021"/>
    </source>
</evidence>
<evidence type="ECO:0000256" key="2">
    <source>
        <dbReference type="ARBA" id="ARBA00012925"/>
    </source>
</evidence>
<keyword evidence="4" id="KW-0862">Zinc</keyword>
<reference evidence="8 9" key="1">
    <citation type="submission" date="2018-09" db="EMBL/GenBank/DDBJ databases">
        <authorList>
            <person name="Zhu H."/>
        </authorList>
    </citation>
    <scope>NUCLEOTIDE SEQUENCE [LARGE SCALE GENOMIC DNA]</scope>
    <source>
        <strain evidence="8 9">K1S02-6</strain>
    </source>
</reference>
<dbReference type="InterPro" id="IPR041891">
    <property type="entry name" value="Alpha_CA_prokaryot-like"/>
</dbReference>
<feature type="domain" description="Alpha-carbonic anhydrase" evidence="7">
    <location>
        <begin position="18"/>
        <end position="247"/>
    </location>
</feature>
<gene>
    <name evidence="8" type="ORF">D3879_02825</name>
</gene>
<dbReference type="Proteomes" id="UP000284021">
    <property type="component" value="Unassembled WGS sequence"/>
</dbReference>
<evidence type="ECO:0000256" key="1">
    <source>
        <dbReference type="ARBA" id="ARBA00010718"/>
    </source>
</evidence>
<organism evidence="8 9">
    <name type="scientific">Pseudomonas cavernicola</name>
    <dbReference type="NCBI Taxonomy" id="2320866"/>
    <lineage>
        <taxon>Bacteria</taxon>
        <taxon>Pseudomonadati</taxon>
        <taxon>Pseudomonadota</taxon>
        <taxon>Gammaproteobacteria</taxon>
        <taxon>Pseudomonadales</taxon>
        <taxon>Pseudomonadaceae</taxon>
        <taxon>Pseudomonas</taxon>
    </lineage>
</organism>
<sequence length="247" mass="27933">MLPLLLALPLQTFASSDAHWTYQGDNGPDHWGELGGALENAQCAKGHAQSPIDINMQQVQHQKVVADDLHINYERSSLKLANNGHTIQATLDVNNTLTYKGEAYRLLQFHFHTPSEHQFNHQSYPMEMHLVNQGKNGQLLVLSLLIEEGKKNHELAALWEALPRIKGKTAVLNEKTAPDLGKLLPEHSKHAFYQGSLTTPPCTEAVQWVLFEQPIELSHQQIEQFRQLFPDNHRPVQPLNGREVDED</sequence>
<dbReference type="EMBL" id="QYUR01000002">
    <property type="protein sequence ID" value="RJG14313.1"/>
    <property type="molecule type" value="Genomic_DNA"/>
</dbReference>
<dbReference type="PANTHER" id="PTHR18952:SF265">
    <property type="entry name" value="CARBONIC ANHYDRASE"/>
    <property type="match status" value="1"/>
</dbReference>
<dbReference type="InterPro" id="IPR036398">
    <property type="entry name" value="CA_dom_sf"/>
</dbReference>
<dbReference type="Pfam" id="PF00194">
    <property type="entry name" value="Carb_anhydrase"/>
    <property type="match status" value="1"/>
</dbReference>
<comment type="caution">
    <text evidence="8">The sequence shown here is derived from an EMBL/GenBank/DDBJ whole genome shotgun (WGS) entry which is preliminary data.</text>
</comment>
<comment type="catalytic activity">
    <reaction evidence="6">
        <text>hydrogencarbonate + H(+) = CO2 + H2O</text>
        <dbReference type="Rhea" id="RHEA:10748"/>
        <dbReference type="ChEBI" id="CHEBI:15377"/>
        <dbReference type="ChEBI" id="CHEBI:15378"/>
        <dbReference type="ChEBI" id="CHEBI:16526"/>
        <dbReference type="ChEBI" id="CHEBI:17544"/>
        <dbReference type="EC" id="4.2.1.1"/>
    </reaction>
</comment>
<dbReference type="SUPFAM" id="SSF51069">
    <property type="entry name" value="Carbonic anhydrase"/>
    <property type="match status" value="1"/>
</dbReference>
<dbReference type="PANTHER" id="PTHR18952">
    <property type="entry name" value="CARBONIC ANHYDRASE"/>
    <property type="match status" value="1"/>
</dbReference>
<dbReference type="SMART" id="SM01057">
    <property type="entry name" value="Carb_anhydrase"/>
    <property type="match status" value="1"/>
</dbReference>
<dbReference type="PROSITE" id="PS51144">
    <property type="entry name" value="ALPHA_CA_2"/>
    <property type="match status" value="1"/>
</dbReference>
<evidence type="ECO:0000313" key="8">
    <source>
        <dbReference type="EMBL" id="RJG14313.1"/>
    </source>
</evidence>
<evidence type="ECO:0000256" key="4">
    <source>
        <dbReference type="ARBA" id="ARBA00022833"/>
    </source>
</evidence>
<evidence type="ECO:0000256" key="5">
    <source>
        <dbReference type="ARBA" id="ARBA00023239"/>
    </source>
</evidence>
<dbReference type="AlphaFoldDB" id="A0A418XP91"/>
<dbReference type="EC" id="4.2.1.1" evidence="2"/>
<proteinExistence type="inferred from homology"/>
<keyword evidence="3" id="KW-0479">Metal-binding</keyword>
<dbReference type="Gene3D" id="3.10.200.10">
    <property type="entry name" value="Alpha carbonic anhydrase"/>
    <property type="match status" value="1"/>
</dbReference>